<gene>
    <name evidence="3" type="ORF">GCM10010136_27060</name>
</gene>
<dbReference type="PROSITE" id="PS50076">
    <property type="entry name" value="DNAJ_2"/>
    <property type="match status" value="1"/>
</dbReference>
<dbReference type="Proteomes" id="UP000641137">
    <property type="component" value="Unassembled WGS sequence"/>
</dbReference>
<dbReference type="EMBL" id="BMZO01000009">
    <property type="protein sequence ID" value="GHC76392.1"/>
    <property type="molecule type" value="Genomic_DNA"/>
</dbReference>
<dbReference type="Pfam" id="PF00226">
    <property type="entry name" value="DnaJ"/>
    <property type="match status" value="1"/>
</dbReference>
<accession>A0A8J3DKC8</accession>
<reference evidence="3" key="2">
    <citation type="submission" date="2020-09" db="EMBL/GenBank/DDBJ databases">
        <authorList>
            <person name="Sun Q."/>
            <person name="Kim S."/>
        </authorList>
    </citation>
    <scope>NUCLEOTIDE SEQUENCE</scope>
    <source>
        <strain evidence="3">KCTC 42097</strain>
    </source>
</reference>
<dbReference type="InterPro" id="IPR036869">
    <property type="entry name" value="J_dom_sf"/>
</dbReference>
<feature type="region of interest" description="Disordered" evidence="1">
    <location>
        <begin position="92"/>
        <end position="119"/>
    </location>
</feature>
<evidence type="ECO:0000259" key="2">
    <source>
        <dbReference type="PROSITE" id="PS50076"/>
    </source>
</evidence>
<evidence type="ECO:0000313" key="4">
    <source>
        <dbReference type="Proteomes" id="UP000641137"/>
    </source>
</evidence>
<evidence type="ECO:0000256" key="1">
    <source>
        <dbReference type="SAM" id="MobiDB-lite"/>
    </source>
</evidence>
<sequence>MNAKSDLFASIRFADKKRKKAEPVKQICQWDGCNADGSHKAPVGRMREGEYFHFCVDHVREYNKQFNYFSGLSDGEVAKFQKEAVTGHRPTWKTASNATTSSATHQSSPNFSQMRSGSAAYYSRVRDPQAKAARPESIVPKARRPKPLEAKALETLGLGPNATSGMITTRYKELIKLHHPDANGGDRASEERFRNVLEAYRLLKKSGFC</sequence>
<feature type="domain" description="J" evidence="2">
    <location>
        <begin position="151"/>
        <end position="208"/>
    </location>
</feature>
<dbReference type="RefSeq" id="WP_189491147.1">
    <property type="nucleotide sequence ID" value="NZ_BMZO01000009.1"/>
</dbReference>
<feature type="compositionally biased region" description="Low complexity" evidence="1">
    <location>
        <begin position="92"/>
        <end position="108"/>
    </location>
</feature>
<dbReference type="AlphaFoldDB" id="A0A8J3DKC8"/>
<dbReference type="PRINTS" id="PR00625">
    <property type="entry name" value="JDOMAIN"/>
</dbReference>
<keyword evidence="4" id="KW-1185">Reference proteome</keyword>
<evidence type="ECO:0000313" key="3">
    <source>
        <dbReference type="EMBL" id="GHC76392.1"/>
    </source>
</evidence>
<comment type="caution">
    <text evidence="3">The sequence shown here is derived from an EMBL/GenBank/DDBJ whole genome shotgun (WGS) entry which is preliminary data.</text>
</comment>
<dbReference type="CDD" id="cd06257">
    <property type="entry name" value="DnaJ"/>
    <property type="match status" value="1"/>
</dbReference>
<protein>
    <submittedName>
        <fullName evidence="3">Molecular chaperone DnaJ</fullName>
    </submittedName>
</protein>
<dbReference type="Gene3D" id="1.10.287.110">
    <property type="entry name" value="DnaJ domain"/>
    <property type="match status" value="1"/>
</dbReference>
<organism evidence="3 4">
    <name type="scientific">Limoniibacter endophyticus</name>
    <dbReference type="NCBI Taxonomy" id="1565040"/>
    <lineage>
        <taxon>Bacteria</taxon>
        <taxon>Pseudomonadati</taxon>
        <taxon>Pseudomonadota</taxon>
        <taxon>Alphaproteobacteria</taxon>
        <taxon>Hyphomicrobiales</taxon>
        <taxon>Bartonellaceae</taxon>
        <taxon>Limoniibacter</taxon>
    </lineage>
</organism>
<dbReference type="InterPro" id="IPR001623">
    <property type="entry name" value="DnaJ_domain"/>
</dbReference>
<dbReference type="SUPFAM" id="SSF46565">
    <property type="entry name" value="Chaperone J-domain"/>
    <property type="match status" value="1"/>
</dbReference>
<dbReference type="SMART" id="SM00271">
    <property type="entry name" value="DnaJ"/>
    <property type="match status" value="1"/>
</dbReference>
<reference evidence="3" key="1">
    <citation type="journal article" date="2014" name="Int. J. Syst. Evol. Microbiol.">
        <title>Complete genome sequence of Corynebacterium casei LMG S-19264T (=DSM 44701T), isolated from a smear-ripened cheese.</title>
        <authorList>
            <consortium name="US DOE Joint Genome Institute (JGI-PGF)"/>
            <person name="Walter F."/>
            <person name="Albersmeier A."/>
            <person name="Kalinowski J."/>
            <person name="Ruckert C."/>
        </authorList>
    </citation>
    <scope>NUCLEOTIDE SEQUENCE</scope>
    <source>
        <strain evidence="3">KCTC 42097</strain>
    </source>
</reference>
<name>A0A8J3DKC8_9HYPH</name>
<proteinExistence type="predicted"/>